<gene>
    <name evidence="1" type="ORF">Mal33_40260</name>
</gene>
<dbReference type="Gene3D" id="6.10.10.120">
    <property type="entry name" value="Antitoxin ParD1-like"/>
    <property type="match status" value="1"/>
</dbReference>
<reference evidence="1 2" key="1">
    <citation type="submission" date="2019-02" db="EMBL/GenBank/DDBJ databases">
        <title>Deep-cultivation of Planctomycetes and their phenomic and genomic characterization uncovers novel biology.</title>
        <authorList>
            <person name="Wiegand S."/>
            <person name="Jogler M."/>
            <person name="Boedeker C."/>
            <person name="Pinto D."/>
            <person name="Vollmers J."/>
            <person name="Rivas-Marin E."/>
            <person name="Kohn T."/>
            <person name="Peeters S.H."/>
            <person name="Heuer A."/>
            <person name="Rast P."/>
            <person name="Oberbeckmann S."/>
            <person name="Bunk B."/>
            <person name="Jeske O."/>
            <person name="Meyerdierks A."/>
            <person name="Storesund J.E."/>
            <person name="Kallscheuer N."/>
            <person name="Luecker S."/>
            <person name="Lage O.M."/>
            <person name="Pohl T."/>
            <person name="Merkel B.J."/>
            <person name="Hornburger P."/>
            <person name="Mueller R.-W."/>
            <person name="Bruemmer F."/>
            <person name="Labrenz M."/>
            <person name="Spormann A.M."/>
            <person name="Op den Camp H."/>
            <person name="Overmann J."/>
            <person name="Amann R."/>
            <person name="Jetten M.S.M."/>
            <person name="Mascher T."/>
            <person name="Medema M.H."/>
            <person name="Devos D.P."/>
            <person name="Kaster A.-K."/>
            <person name="Ovreas L."/>
            <person name="Rohde M."/>
            <person name="Galperin M.Y."/>
            <person name="Jogler C."/>
        </authorList>
    </citation>
    <scope>NUCLEOTIDE SEQUENCE [LARGE SCALE GENOMIC DNA]</scope>
    <source>
        <strain evidence="1 2">Mal33</strain>
    </source>
</reference>
<keyword evidence="2" id="KW-1185">Reference proteome</keyword>
<dbReference type="InterPro" id="IPR038296">
    <property type="entry name" value="ParD_sf"/>
</dbReference>
<evidence type="ECO:0000313" key="1">
    <source>
        <dbReference type="EMBL" id="QDV58010.1"/>
    </source>
</evidence>
<proteinExistence type="predicted"/>
<accession>A0A518IY39</accession>
<name>A0A518IY39_9BACT</name>
<dbReference type="EMBL" id="CP036318">
    <property type="protein sequence ID" value="QDV58010.1"/>
    <property type="molecule type" value="Genomic_DNA"/>
</dbReference>
<evidence type="ECO:0000313" key="2">
    <source>
        <dbReference type="Proteomes" id="UP000316770"/>
    </source>
</evidence>
<dbReference type="Proteomes" id="UP000316770">
    <property type="component" value="Chromosome"/>
</dbReference>
<dbReference type="RefSeq" id="WP_145287921.1">
    <property type="nucleotide sequence ID" value="NZ_CP036318.1"/>
</dbReference>
<organism evidence="1 2">
    <name type="scientific">Rosistilla oblonga</name>
    <dbReference type="NCBI Taxonomy" id="2527990"/>
    <lineage>
        <taxon>Bacteria</taxon>
        <taxon>Pseudomonadati</taxon>
        <taxon>Planctomycetota</taxon>
        <taxon>Planctomycetia</taxon>
        <taxon>Pirellulales</taxon>
        <taxon>Pirellulaceae</taxon>
        <taxon>Rosistilla</taxon>
    </lineage>
</organism>
<evidence type="ECO:0008006" key="3">
    <source>
        <dbReference type="Google" id="ProtNLM"/>
    </source>
</evidence>
<protein>
    <recommendedName>
        <fullName evidence="3">Antitoxin ParD4</fullName>
    </recommendedName>
</protein>
<sequence>MSTGIPQDMEPFVQRMVAGRRFLSEQDVVTEGLRLLQARETLREEVAKGFASLDAGHGVPADQVFARAEQRIAEIERGER</sequence>
<dbReference type="AlphaFoldDB" id="A0A518IY39"/>